<comment type="caution">
    <text evidence="1">The sequence shown here is derived from an EMBL/GenBank/DDBJ whole genome shotgun (WGS) entry which is preliminary data.</text>
</comment>
<name>A0ABS0PU22_9BRAD</name>
<evidence type="ECO:0000313" key="2">
    <source>
        <dbReference type="Proteomes" id="UP000807370"/>
    </source>
</evidence>
<evidence type="ECO:0000313" key="1">
    <source>
        <dbReference type="EMBL" id="MBH5400688.1"/>
    </source>
</evidence>
<evidence type="ECO:0008006" key="3">
    <source>
        <dbReference type="Google" id="ProtNLM"/>
    </source>
</evidence>
<dbReference type="EMBL" id="JACCHP010000016">
    <property type="protein sequence ID" value="MBH5400688.1"/>
    <property type="molecule type" value="Genomic_DNA"/>
</dbReference>
<reference evidence="1 2" key="1">
    <citation type="submission" date="2020-07" db="EMBL/GenBank/DDBJ databases">
        <title>Bradyrhizobium diversity isolated from nodules of indigenous legumes of Western Australia.</title>
        <authorList>
            <person name="Klepa M.S."/>
        </authorList>
    </citation>
    <scope>NUCLEOTIDE SEQUENCE [LARGE SCALE GENOMIC DNA]</scope>
    <source>
        <strain evidence="1 2">CNPSo 4010</strain>
    </source>
</reference>
<organism evidence="1 2">
    <name type="scientific">Bradyrhizobium agreste</name>
    <dbReference type="NCBI Taxonomy" id="2751811"/>
    <lineage>
        <taxon>Bacteria</taxon>
        <taxon>Pseudomonadati</taxon>
        <taxon>Pseudomonadota</taxon>
        <taxon>Alphaproteobacteria</taxon>
        <taxon>Hyphomicrobiales</taxon>
        <taxon>Nitrobacteraceae</taxon>
        <taxon>Bradyrhizobium</taxon>
    </lineage>
</organism>
<keyword evidence="2" id="KW-1185">Reference proteome</keyword>
<dbReference type="RefSeq" id="WP_197961857.1">
    <property type="nucleotide sequence ID" value="NZ_JACCHP010000016.1"/>
</dbReference>
<protein>
    <recommendedName>
        <fullName evidence="3">Transposase</fullName>
    </recommendedName>
</protein>
<sequence length="108" mass="12597">MAKVNLTRLNAIALAGRWYVWFVKQHEANPSPAKYWKEFGDHLTWNVLYPDHGRPIRNAWIGQFFRHARSTRAARALPWRRGAFFEGHAPKWATVQVRKGPNARAAYN</sequence>
<proteinExistence type="predicted"/>
<gene>
    <name evidence="1" type="ORF">HZZ13_23250</name>
</gene>
<dbReference type="Proteomes" id="UP000807370">
    <property type="component" value="Unassembled WGS sequence"/>
</dbReference>
<accession>A0ABS0PU22</accession>